<dbReference type="RefSeq" id="WP_359268966.1">
    <property type="nucleotide sequence ID" value="NZ_JBEZNA010000006.1"/>
</dbReference>
<feature type="region of interest" description="Disordered" evidence="1">
    <location>
        <begin position="81"/>
        <end position="108"/>
    </location>
</feature>
<dbReference type="Proteomes" id="UP001551584">
    <property type="component" value="Unassembled WGS sequence"/>
</dbReference>
<name>A0ABV3EK44_9ACTN</name>
<dbReference type="Pfam" id="PF13560">
    <property type="entry name" value="HTH_31"/>
    <property type="match status" value="1"/>
</dbReference>
<reference evidence="2 3" key="1">
    <citation type="submission" date="2024-06" db="EMBL/GenBank/DDBJ databases">
        <title>The Natural Products Discovery Center: Release of the First 8490 Sequenced Strains for Exploring Actinobacteria Biosynthetic Diversity.</title>
        <authorList>
            <person name="Kalkreuter E."/>
            <person name="Kautsar S.A."/>
            <person name="Yang D."/>
            <person name="Bader C.D."/>
            <person name="Teijaro C.N."/>
            <person name="Fluegel L."/>
            <person name="Davis C.M."/>
            <person name="Simpson J.R."/>
            <person name="Lauterbach L."/>
            <person name="Steele A.D."/>
            <person name="Gui C."/>
            <person name="Meng S."/>
            <person name="Li G."/>
            <person name="Viehrig K."/>
            <person name="Ye F."/>
            <person name="Su P."/>
            <person name="Kiefer A.F."/>
            <person name="Nichols A."/>
            <person name="Cepeda A.J."/>
            <person name="Yan W."/>
            <person name="Fan B."/>
            <person name="Jiang Y."/>
            <person name="Adhikari A."/>
            <person name="Zheng C.-J."/>
            <person name="Schuster L."/>
            <person name="Cowan T.M."/>
            <person name="Smanski M.J."/>
            <person name="Chevrette M.G."/>
            <person name="De Carvalho L.P.S."/>
            <person name="Shen B."/>
        </authorList>
    </citation>
    <scope>NUCLEOTIDE SEQUENCE [LARGE SCALE GENOMIC DNA]</scope>
    <source>
        <strain evidence="2 3">NPDC048117</strain>
    </source>
</reference>
<evidence type="ECO:0000256" key="1">
    <source>
        <dbReference type="SAM" id="MobiDB-lite"/>
    </source>
</evidence>
<dbReference type="EMBL" id="JBEZNA010000006">
    <property type="protein sequence ID" value="MEU9576571.1"/>
    <property type="molecule type" value="Genomic_DNA"/>
</dbReference>
<dbReference type="CDD" id="cd00093">
    <property type="entry name" value="HTH_XRE"/>
    <property type="match status" value="1"/>
</dbReference>
<dbReference type="InterPro" id="IPR001387">
    <property type="entry name" value="Cro/C1-type_HTH"/>
</dbReference>
<keyword evidence="3" id="KW-1185">Reference proteome</keyword>
<sequence>MTGPRPERDEAVRRLANALRGLQQRSGCTLRGLEARVRISDSSLSRYFRGESVPVWPVVRDICRAMDADPAEYRALWEAADRATRPGEEGETSAPTPVPAGPPQARGRAWWRRPGGGLSRGEVTAVASAAAAAGGLVTWVLTALLLPLGGPGAQPAQGAAGRAVGEGEAGVVVHNAEKACRKPRTHDCALALAYDPYRPYVRSNAAGRVWHHDLLQARCTVADGITVTDENGKHSSIWIQVTRDGRDVWLPGIRVAPDDLNQLARLLPHCPPGG</sequence>
<dbReference type="InterPro" id="IPR010982">
    <property type="entry name" value="Lambda_DNA-bd_dom_sf"/>
</dbReference>
<organism evidence="2 3">
    <name type="scientific">Streptomyces chilikensis</name>
    <dbReference type="NCBI Taxonomy" id="1194079"/>
    <lineage>
        <taxon>Bacteria</taxon>
        <taxon>Bacillati</taxon>
        <taxon>Actinomycetota</taxon>
        <taxon>Actinomycetes</taxon>
        <taxon>Kitasatosporales</taxon>
        <taxon>Streptomycetaceae</taxon>
        <taxon>Streptomyces</taxon>
    </lineage>
</organism>
<dbReference type="Gene3D" id="1.10.260.40">
    <property type="entry name" value="lambda repressor-like DNA-binding domains"/>
    <property type="match status" value="1"/>
</dbReference>
<dbReference type="SUPFAM" id="SSF47413">
    <property type="entry name" value="lambda repressor-like DNA-binding domains"/>
    <property type="match status" value="1"/>
</dbReference>
<evidence type="ECO:0000313" key="2">
    <source>
        <dbReference type="EMBL" id="MEU9576571.1"/>
    </source>
</evidence>
<proteinExistence type="predicted"/>
<accession>A0ABV3EK44</accession>
<gene>
    <name evidence="2" type="ORF">AB0D95_04695</name>
</gene>
<evidence type="ECO:0000313" key="3">
    <source>
        <dbReference type="Proteomes" id="UP001551584"/>
    </source>
</evidence>
<protein>
    <submittedName>
        <fullName evidence="2">Helix-turn-helix transcriptional regulator</fullName>
    </submittedName>
</protein>
<comment type="caution">
    <text evidence="2">The sequence shown here is derived from an EMBL/GenBank/DDBJ whole genome shotgun (WGS) entry which is preliminary data.</text>
</comment>